<keyword evidence="4" id="KW-1185">Reference proteome</keyword>
<dbReference type="Gene3D" id="1.10.1780.10">
    <property type="entry name" value="Clp, N-terminal domain"/>
    <property type="match status" value="1"/>
</dbReference>
<evidence type="ECO:0000256" key="1">
    <source>
        <dbReference type="PROSITE-ProRule" id="PRU01251"/>
    </source>
</evidence>
<dbReference type="InterPro" id="IPR036628">
    <property type="entry name" value="Clp_N_dom_sf"/>
</dbReference>
<keyword evidence="1" id="KW-0677">Repeat</keyword>
<evidence type="ECO:0000313" key="3">
    <source>
        <dbReference type="EMBL" id="SDR86959.1"/>
    </source>
</evidence>
<dbReference type="OrthoDB" id="3290891at2"/>
<feature type="domain" description="Clp R" evidence="2">
    <location>
        <begin position="90"/>
        <end position="225"/>
    </location>
</feature>
<protein>
    <submittedName>
        <fullName evidence="3">Clp amino terminal domain-containing protein, pathogenicity island component</fullName>
    </submittedName>
</protein>
<dbReference type="Pfam" id="PF02861">
    <property type="entry name" value="Clp_N"/>
    <property type="match status" value="1"/>
</dbReference>
<proteinExistence type="predicted"/>
<dbReference type="AlphaFoldDB" id="A0A1H1MLZ4"/>
<evidence type="ECO:0000259" key="2">
    <source>
        <dbReference type="PROSITE" id="PS51903"/>
    </source>
</evidence>
<dbReference type="InterPro" id="IPR004176">
    <property type="entry name" value="Clp_R_N"/>
</dbReference>
<dbReference type="RefSeq" id="WP_091410110.1">
    <property type="nucleotide sequence ID" value="NZ_LT629749.1"/>
</dbReference>
<evidence type="ECO:0000313" key="4">
    <source>
        <dbReference type="Proteomes" id="UP000199092"/>
    </source>
</evidence>
<reference evidence="3 4" key="1">
    <citation type="submission" date="2016-10" db="EMBL/GenBank/DDBJ databases">
        <authorList>
            <person name="de Groot N.N."/>
        </authorList>
    </citation>
    <scope>NUCLEOTIDE SEQUENCE [LARGE SCALE GENOMIC DNA]</scope>
    <source>
        <strain evidence="3 4">DSM 21741</strain>
    </source>
</reference>
<gene>
    <name evidence="3" type="ORF">SAMN04488543_0654</name>
</gene>
<dbReference type="Proteomes" id="UP000199092">
    <property type="component" value="Chromosome I"/>
</dbReference>
<dbReference type="SUPFAM" id="SSF81923">
    <property type="entry name" value="Double Clp-N motif"/>
    <property type="match status" value="1"/>
</dbReference>
<dbReference type="PROSITE" id="PS51903">
    <property type="entry name" value="CLP_R"/>
    <property type="match status" value="1"/>
</dbReference>
<dbReference type="EMBL" id="LT629749">
    <property type="protein sequence ID" value="SDR86959.1"/>
    <property type="molecule type" value="Genomic_DNA"/>
</dbReference>
<name>A0A1H1MLZ4_9ACTN</name>
<sequence length="225" mass="22841">MTTAAVRLDDLIAAVAHAHPDPLERLQQAVALGSHLDDVADALIGHFVDQARRSGASWTDIGASMGVSKQAVQKRFTAKAGGAPDPSAGFSAFTEGARLAVVASQEEARTAGHDRITVAHLLLGLLADPSGSAAQRVTGQGLDLDVVRATARKTLPEPAAAVPALIPFDAHAKRALEQSFGRAEELGAARVGTEHVLLAVAAVEDGTGVLAGLGFDPAAGQGGTA</sequence>
<dbReference type="STRING" id="546871.SAMN04488543_0654"/>
<organism evidence="3 4">
    <name type="scientific">Friedmanniella luteola</name>
    <dbReference type="NCBI Taxonomy" id="546871"/>
    <lineage>
        <taxon>Bacteria</taxon>
        <taxon>Bacillati</taxon>
        <taxon>Actinomycetota</taxon>
        <taxon>Actinomycetes</taxon>
        <taxon>Propionibacteriales</taxon>
        <taxon>Nocardioidaceae</taxon>
        <taxon>Friedmanniella</taxon>
    </lineage>
</organism>
<accession>A0A1H1MLZ4</accession>